<dbReference type="HOGENOM" id="CLU_2056134_0_0_2"/>
<dbReference type="eggNOG" id="arCOG00150">
    <property type="taxonomic scope" value="Archaea"/>
</dbReference>
<protein>
    <submittedName>
        <fullName evidence="1">Uncharacterized protein</fullName>
    </submittedName>
</protein>
<dbReference type="InParanoid" id="Q6L028"/>
<dbReference type="STRING" id="263820.PTO1089"/>
<dbReference type="AlphaFoldDB" id="Q6L028"/>
<evidence type="ECO:0000313" key="2">
    <source>
        <dbReference type="Proteomes" id="UP000000438"/>
    </source>
</evidence>
<dbReference type="OrthoDB" id="18176at2157"/>
<gene>
    <name evidence="1" type="ordered locus">PTO1089</name>
</gene>
<accession>Q6L028</accession>
<evidence type="ECO:0000313" key="1">
    <source>
        <dbReference type="EMBL" id="AAT43674.1"/>
    </source>
</evidence>
<dbReference type="GeneID" id="25392600"/>
<organism evidence="1 2">
    <name type="scientific">Picrophilus torridus (strain ATCC 700027 / DSM 9790 / JCM 10055 / NBRC 100828 / KAW 2/3)</name>
    <dbReference type="NCBI Taxonomy" id="1122961"/>
    <lineage>
        <taxon>Archaea</taxon>
        <taxon>Methanobacteriati</taxon>
        <taxon>Thermoplasmatota</taxon>
        <taxon>Thermoplasmata</taxon>
        <taxon>Thermoplasmatales</taxon>
        <taxon>Picrophilaceae</taxon>
        <taxon>Picrophilus</taxon>
    </lineage>
</organism>
<dbReference type="KEGG" id="pto:PTO1089"/>
<reference evidence="1 2" key="1">
    <citation type="journal article" date="2004" name="Proc. Natl. Acad. Sci. U.S.A.">
        <title>Genome sequence of Picrophilus torridus and its implications for life around pH 0.</title>
        <authorList>
            <person name="Futterer O."/>
            <person name="Angelov A."/>
            <person name="Liesegang H."/>
            <person name="Gottschalk G."/>
            <person name="Schleper C."/>
            <person name="Schepers B."/>
            <person name="Dock C."/>
            <person name="Antranikian G."/>
            <person name="Liebl W."/>
        </authorList>
    </citation>
    <scope>NUCLEOTIDE SEQUENCE [LARGE SCALE GENOMIC DNA]</scope>
    <source>
        <strain evidence="2">ATCC 700027 / DSM 9790 / JCM 10055 / NBRC 100828</strain>
    </source>
</reference>
<sequence length="119" mass="12877">MFAGPYSDLESAFYSTIYTHDSITDSSARAAFVSDLKSTLAKEKSDWLKANSLGYGFMGTLSDPFGGYLPPWVNNTSASVITSNAVADNSNVNSTSAFNGNIYSILMEFLDNVIAEVKY</sequence>
<dbReference type="EMBL" id="AE017261">
    <property type="protein sequence ID" value="AAT43674.1"/>
    <property type="molecule type" value="Genomic_DNA"/>
</dbReference>
<dbReference type="PaxDb" id="263820-PTO1089"/>
<name>Q6L028_PICTO</name>
<dbReference type="Proteomes" id="UP000000438">
    <property type="component" value="Chromosome"/>
</dbReference>
<proteinExistence type="predicted"/>
<dbReference type="RefSeq" id="WP_011177890.1">
    <property type="nucleotide sequence ID" value="NC_005877.1"/>
</dbReference>